<evidence type="ECO:0000256" key="1">
    <source>
        <dbReference type="SAM" id="MobiDB-lite"/>
    </source>
</evidence>
<keyword evidence="4" id="KW-1185">Reference proteome</keyword>
<organism evidence="3 4">
    <name type="scientific">Tilletiaria anomala (strain ATCC 24038 / CBS 436.72 / UBC 951)</name>
    <dbReference type="NCBI Taxonomy" id="1037660"/>
    <lineage>
        <taxon>Eukaryota</taxon>
        <taxon>Fungi</taxon>
        <taxon>Dikarya</taxon>
        <taxon>Basidiomycota</taxon>
        <taxon>Ustilaginomycotina</taxon>
        <taxon>Exobasidiomycetes</taxon>
        <taxon>Georgefischeriales</taxon>
        <taxon>Tilletiariaceae</taxon>
        <taxon>Tilletiaria</taxon>
    </lineage>
</organism>
<dbReference type="PANTHER" id="PTHR31212">
    <property type="entry name" value="ALPHA-KETOGLUTARATE-DEPENDENT DIOXYGENASE ALKB HOMOLOG 3"/>
    <property type="match status" value="1"/>
</dbReference>
<dbReference type="OMA" id="RPIPKCL"/>
<dbReference type="InParanoid" id="A0A066VCR2"/>
<dbReference type="HOGENOM" id="CLU_048788_0_0_1"/>
<comment type="caution">
    <text evidence="3">The sequence shown here is derived from an EMBL/GenBank/DDBJ whole genome shotgun (WGS) entry which is preliminary data.</text>
</comment>
<reference evidence="3 4" key="1">
    <citation type="submission" date="2014-05" db="EMBL/GenBank/DDBJ databases">
        <title>Draft genome sequence of a rare smut relative, Tilletiaria anomala UBC 951.</title>
        <authorList>
            <consortium name="DOE Joint Genome Institute"/>
            <person name="Toome M."/>
            <person name="Kuo A."/>
            <person name="Henrissat B."/>
            <person name="Lipzen A."/>
            <person name="Tritt A."/>
            <person name="Yoshinaga Y."/>
            <person name="Zane M."/>
            <person name="Barry K."/>
            <person name="Grigoriev I.V."/>
            <person name="Spatafora J.W."/>
            <person name="Aimea M.C."/>
        </authorList>
    </citation>
    <scope>NUCLEOTIDE SEQUENCE [LARGE SCALE GENOMIC DNA]</scope>
    <source>
        <strain evidence="3 4">UBC 951</strain>
    </source>
</reference>
<evidence type="ECO:0000313" key="4">
    <source>
        <dbReference type="Proteomes" id="UP000027361"/>
    </source>
</evidence>
<evidence type="ECO:0000313" key="3">
    <source>
        <dbReference type="EMBL" id="KDN39251.1"/>
    </source>
</evidence>
<dbReference type="RefSeq" id="XP_013240974.1">
    <property type="nucleotide sequence ID" value="XM_013385520.1"/>
</dbReference>
<dbReference type="Proteomes" id="UP000027361">
    <property type="component" value="Unassembled WGS sequence"/>
</dbReference>
<feature type="domain" description="Fe2OG dioxygenase" evidence="2">
    <location>
        <begin position="112"/>
        <end position="218"/>
    </location>
</feature>
<dbReference type="STRING" id="1037660.A0A066VCR2"/>
<name>A0A066VCR2_TILAU</name>
<dbReference type="OrthoDB" id="545910at2759"/>
<gene>
    <name evidence="3" type="ORF">K437DRAFT_228143</name>
</gene>
<dbReference type="PROSITE" id="PS51471">
    <property type="entry name" value="FE2OG_OXY"/>
    <property type="match status" value="1"/>
</dbReference>
<dbReference type="InterPro" id="IPR037151">
    <property type="entry name" value="AlkB-like_sf"/>
</dbReference>
<dbReference type="AlphaFoldDB" id="A0A066VCR2"/>
<dbReference type="InterPro" id="IPR027450">
    <property type="entry name" value="AlkB-like"/>
</dbReference>
<dbReference type="GeneID" id="25262656"/>
<dbReference type="EMBL" id="JMSN01000107">
    <property type="protein sequence ID" value="KDN39251.1"/>
    <property type="molecule type" value="Genomic_DNA"/>
</dbReference>
<dbReference type="InterPro" id="IPR032854">
    <property type="entry name" value="ALKBH3"/>
</dbReference>
<dbReference type="Pfam" id="PF13532">
    <property type="entry name" value="2OG-FeII_Oxy_2"/>
    <property type="match status" value="1"/>
</dbReference>
<sequence length="253" mass="28665">MPAITAVSFSSEPGRCISKYSSSLDLVFWKSWLREPARNSLRDWMLCELSWHRVIYTRPNGGITIHTPRFTTTFGRDDLPGNSDGSYSKTPKAIPECLMAIKEEIERITQASYNALIVNYYQDGNDSISYHSDDETFLGPNPSIASLTLGSTRDFLMRRKAPSSVIGPAATRPTEKFMLEDGDLLLMRGRTQAEWEHAVPKRKNAPGGRINITFRRVVNRKGTENFLRYNRGDGPTWRFQNGRMEEAPENPGI</sequence>
<dbReference type="GO" id="GO:0051213">
    <property type="term" value="F:dioxygenase activity"/>
    <property type="evidence" value="ECO:0007669"/>
    <property type="project" value="InterPro"/>
</dbReference>
<dbReference type="Gene3D" id="2.60.120.590">
    <property type="entry name" value="Alpha-ketoglutarate-dependent dioxygenase AlkB-like"/>
    <property type="match status" value="1"/>
</dbReference>
<dbReference type="PANTHER" id="PTHR31212:SF4">
    <property type="entry name" value="ALPHA-KETOGLUTARATE-DEPENDENT DIOXYGENASE ALKB HOMOLOG 3"/>
    <property type="match status" value="1"/>
</dbReference>
<dbReference type="SUPFAM" id="SSF51197">
    <property type="entry name" value="Clavaminate synthase-like"/>
    <property type="match status" value="1"/>
</dbReference>
<evidence type="ECO:0000259" key="2">
    <source>
        <dbReference type="PROSITE" id="PS51471"/>
    </source>
</evidence>
<dbReference type="GO" id="GO:0006307">
    <property type="term" value="P:DNA alkylation repair"/>
    <property type="evidence" value="ECO:0007669"/>
    <property type="project" value="InterPro"/>
</dbReference>
<dbReference type="InterPro" id="IPR005123">
    <property type="entry name" value="Oxoglu/Fe-dep_dioxygenase_dom"/>
</dbReference>
<feature type="region of interest" description="Disordered" evidence="1">
    <location>
        <begin position="232"/>
        <end position="253"/>
    </location>
</feature>
<protein>
    <recommendedName>
        <fullName evidence="2">Fe2OG dioxygenase domain-containing protein</fullName>
    </recommendedName>
</protein>
<accession>A0A066VCR2</accession>
<proteinExistence type="predicted"/>